<dbReference type="RefSeq" id="WP_090880348.1">
    <property type="nucleotide sequence ID" value="NZ_FMXQ01000012.1"/>
</dbReference>
<proteinExistence type="predicted"/>
<name>A0A1G6EET5_9HYPH</name>
<dbReference type="OrthoDB" id="1353852at2"/>
<evidence type="ECO:0000313" key="3">
    <source>
        <dbReference type="EMBL" id="SDB55892.1"/>
    </source>
</evidence>
<protein>
    <submittedName>
        <fullName evidence="3">SnoaL-like domain-containing protein</fullName>
    </submittedName>
</protein>
<dbReference type="EMBL" id="FMXQ01000012">
    <property type="protein sequence ID" value="SDB55892.1"/>
    <property type="molecule type" value="Genomic_DNA"/>
</dbReference>
<organism evidence="3 4">
    <name type="scientific">Bauldia litoralis</name>
    <dbReference type="NCBI Taxonomy" id="665467"/>
    <lineage>
        <taxon>Bacteria</taxon>
        <taxon>Pseudomonadati</taxon>
        <taxon>Pseudomonadota</taxon>
        <taxon>Alphaproteobacteria</taxon>
        <taxon>Hyphomicrobiales</taxon>
        <taxon>Kaistiaceae</taxon>
        <taxon>Bauldia</taxon>
    </lineage>
</organism>
<dbReference type="SUPFAM" id="SSF54427">
    <property type="entry name" value="NTF2-like"/>
    <property type="match status" value="1"/>
</dbReference>
<evidence type="ECO:0000256" key="1">
    <source>
        <dbReference type="SAM" id="MobiDB-lite"/>
    </source>
</evidence>
<accession>A0A1G6EET5</accession>
<keyword evidence="4" id="KW-1185">Reference proteome</keyword>
<dbReference type="Proteomes" id="UP000199071">
    <property type="component" value="Unassembled WGS sequence"/>
</dbReference>
<dbReference type="InterPro" id="IPR032710">
    <property type="entry name" value="NTF2-like_dom_sf"/>
</dbReference>
<feature type="region of interest" description="Disordered" evidence="1">
    <location>
        <begin position="117"/>
        <end position="137"/>
    </location>
</feature>
<reference evidence="3 4" key="1">
    <citation type="submission" date="2016-10" db="EMBL/GenBank/DDBJ databases">
        <authorList>
            <person name="de Groot N.N."/>
        </authorList>
    </citation>
    <scope>NUCLEOTIDE SEQUENCE [LARGE SCALE GENOMIC DNA]</scope>
    <source>
        <strain evidence="3 4">ATCC 35022</strain>
    </source>
</reference>
<dbReference type="Pfam" id="PF12680">
    <property type="entry name" value="SnoaL_2"/>
    <property type="match status" value="1"/>
</dbReference>
<evidence type="ECO:0000313" key="4">
    <source>
        <dbReference type="Proteomes" id="UP000199071"/>
    </source>
</evidence>
<dbReference type="AlphaFoldDB" id="A0A1G6EET5"/>
<feature type="domain" description="SnoaL-like" evidence="2">
    <location>
        <begin position="12"/>
        <end position="76"/>
    </location>
</feature>
<dbReference type="STRING" id="665467.SAMN02982931_04411"/>
<dbReference type="Gene3D" id="3.10.450.50">
    <property type="match status" value="1"/>
</dbReference>
<sequence length="137" mass="15281">MTTDHREVLLGMYRAFNDRDIDRATEFLAPEVSWPNAETGGRVEGRSGVRAYWENQWQTFDPKVEPLQVSTDADGLVRVRVHELNRSLDGAILADRKIEHVFTFDGAFISGLTVIEADPDPDIDEDDEDGDGDGGDS</sequence>
<dbReference type="InterPro" id="IPR037401">
    <property type="entry name" value="SnoaL-like"/>
</dbReference>
<evidence type="ECO:0000259" key="2">
    <source>
        <dbReference type="Pfam" id="PF12680"/>
    </source>
</evidence>
<gene>
    <name evidence="3" type="ORF">SAMN02982931_04411</name>
</gene>